<dbReference type="Proteomes" id="UP000515728">
    <property type="component" value="Chromosome"/>
</dbReference>
<gene>
    <name evidence="1" type="ORF">H6H00_26780</name>
</gene>
<evidence type="ECO:0000313" key="1">
    <source>
        <dbReference type="EMBL" id="QNG51670.1"/>
    </source>
</evidence>
<sequence length="112" mass="12059">MIEFKSEDVSADEVEMADLFSIDGVVYQIPAKPKANLGLQLLTLRRDHGDEVGGLMLIEKMLGREAYDALANFEGLTNDMLKQVIEESQRLVLGSLEDAAGNSGSGSQKSAG</sequence>
<dbReference type="EMBL" id="CP060131">
    <property type="protein sequence ID" value="QNG51670.1"/>
    <property type="molecule type" value="Genomic_DNA"/>
</dbReference>
<proteinExistence type="predicted"/>
<keyword evidence="2" id="KW-1185">Reference proteome</keyword>
<reference evidence="1 2" key="1">
    <citation type="submission" date="2020-08" db="EMBL/GenBank/DDBJ databases">
        <authorList>
            <person name="Mo P."/>
        </authorList>
    </citation>
    <scope>NUCLEOTIDE SEQUENCE [LARGE SCALE GENOMIC DNA]</scope>
    <source>
        <strain evidence="1 2">CGMCC 4.1532</strain>
    </source>
</reference>
<name>A0A7G7MFV9_9PSEU</name>
<dbReference type="AlphaFoldDB" id="A0A7G7MFV9"/>
<accession>A0A7G7MFV9</accession>
<organism evidence="1 2">
    <name type="scientific">Pseudonocardia petroleophila</name>
    <dbReference type="NCBI Taxonomy" id="37331"/>
    <lineage>
        <taxon>Bacteria</taxon>
        <taxon>Bacillati</taxon>
        <taxon>Actinomycetota</taxon>
        <taxon>Actinomycetes</taxon>
        <taxon>Pseudonocardiales</taxon>
        <taxon>Pseudonocardiaceae</taxon>
        <taxon>Pseudonocardia</taxon>
    </lineage>
</organism>
<evidence type="ECO:0000313" key="2">
    <source>
        <dbReference type="Proteomes" id="UP000515728"/>
    </source>
</evidence>
<dbReference type="KEGG" id="ppel:H6H00_26780"/>
<dbReference type="RefSeq" id="WP_185718424.1">
    <property type="nucleotide sequence ID" value="NZ_BAAAWI010000001.1"/>
</dbReference>
<protein>
    <submittedName>
        <fullName evidence="1">Uncharacterized protein</fullName>
    </submittedName>
</protein>